<evidence type="ECO:0000256" key="1">
    <source>
        <dbReference type="ARBA" id="ARBA00000832"/>
    </source>
</evidence>
<proteinExistence type="inferred from homology"/>
<keyword evidence="9" id="KW-1185">Reference proteome</keyword>
<name>A0A2R5GG76_9STRA</name>
<evidence type="ECO:0000313" key="9">
    <source>
        <dbReference type="Proteomes" id="UP000241890"/>
    </source>
</evidence>
<dbReference type="NCBIfam" id="TIGR01198">
    <property type="entry name" value="pgl"/>
    <property type="match status" value="1"/>
</dbReference>
<reference evidence="8 9" key="1">
    <citation type="submission" date="2017-12" db="EMBL/GenBank/DDBJ databases">
        <title>Sequencing, de novo assembly and annotation of complete genome of a new Thraustochytrid species, strain FCC1311.</title>
        <authorList>
            <person name="Sedici K."/>
            <person name="Godart F."/>
            <person name="Aiese Cigliano R."/>
            <person name="Sanseverino W."/>
            <person name="Barakat M."/>
            <person name="Ortet P."/>
            <person name="Marechal E."/>
            <person name="Cagnac O."/>
            <person name="Amato A."/>
        </authorList>
    </citation>
    <scope>NUCLEOTIDE SEQUENCE [LARGE SCALE GENOMIC DNA]</scope>
</reference>
<dbReference type="CDD" id="cd01400">
    <property type="entry name" value="6PGL"/>
    <property type="match status" value="1"/>
</dbReference>
<dbReference type="InParanoid" id="A0A2R5GG76"/>
<evidence type="ECO:0000256" key="4">
    <source>
        <dbReference type="ARBA" id="ARBA00013198"/>
    </source>
</evidence>
<evidence type="ECO:0000256" key="5">
    <source>
        <dbReference type="ARBA" id="ARBA00022801"/>
    </source>
</evidence>
<dbReference type="GO" id="GO:0006098">
    <property type="term" value="P:pentose-phosphate shunt"/>
    <property type="evidence" value="ECO:0007669"/>
    <property type="project" value="UniProtKB-UniPathway"/>
</dbReference>
<comment type="catalytic activity">
    <reaction evidence="1 6">
        <text>6-phospho-D-glucono-1,5-lactone + H2O = 6-phospho-D-gluconate + H(+)</text>
        <dbReference type="Rhea" id="RHEA:12556"/>
        <dbReference type="ChEBI" id="CHEBI:15377"/>
        <dbReference type="ChEBI" id="CHEBI:15378"/>
        <dbReference type="ChEBI" id="CHEBI:57955"/>
        <dbReference type="ChEBI" id="CHEBI:58759"/>
        <dbReference type="EC" id="3.1.1.31"/>
    </reaction>
</comment>
<protein>
    <recommendedName>
        <fullName evidence="4 6">6-phosphogluconolactonase</fullName>
        <shortName evidence="6">6PGL</shortName>
        <ecNumber evidence="4 6">3.1.1.31</ecNumber>
    </recommendedName>
</protein>
<dbReference type="GO" id="GO:0005975">
    <property type="term" value="P:carbohydrate metabolic process"/>
    <property type="evidence" value="ECO:0007669"/>
    <property type="project" value="UniProtKB-UniRule"/>
</dbReference>
<dbReference type="InterPro" id="IPR006148">
    <property type="entry name" value="Glc/Gal-6P_isomerase"/>
</dbReference>
<comment type="function">
    <text evidence="6">Hydrolysis of 6-phosphogluconolactone to 6-phosphogluconate.</text>
</comment>
<dbReference type="AlphaFoldDB" id="A0A2R5GG76"/>
<feature type="domain" description="Glucosamine/galactosamine-6-phosphate isomerase" evidence="7">
    <location>
        <begin position="9"/>
        <end position="241"/>
    </location>
</feature>
<dbReference type="OrthoDB" id="432544at2759"/>
<dbReference type="EMBL" id="BEYU01000028">
    <property type="protein sequence ID" value="GBG27251.1"/>
    <property type="molecule type" value="Genomic_DNA"/>
</dbReference>
<dbReference type="PANTHER" id="PTHR11054">
    <property type="entry name" value="6-PHOSPHOGLUCONOLACTONASE"/>
    <property type="match status" value="1"/>
</dbReference>
<dbReference type="InterPro" id="IPR037171">
    <property type="entry name" value="NagB/RpiA_transferase-like"/>
</dbReference>
<evidence type="ECO:0000256" key="6">
    <source>
        <dbReference type="RuleBase" id="RU365095"/>
    </source>
</evidence>
<accession>A0A2R5GG76</accession>
<sequence length="251" mass="27004">MAGIFKFASKDDLSEAVGDHVLRVTQEAAEKDKFLVALSGGSLPKLLAAGLLKHQDEIDFSKWHVFFADERHVPHDHEDSNMLACKNEFLAKIPGIKEDQVYGIDYSVPVEEAAQRYQVAIEAVTGVSAASGAPPPSFDLVLLGMGPDGHTCSLFPGHELLKETEHWVAPIKDSPKPPSERITLTYPVLNVAANVFFLAAGKSKEDVLPLTAGLTAEGLNELGEAALPAARVRPVSGKLAWFVDEEAAAKL</sequence>
<dbReference type="EC" id="3.1.1.31" evidence="4 6"/>
<evidence type="ECO:0000313" key="8">
    <source>
        <dbReference type="EMBL" id="GBG27251.1"/>
    </source>
</evidence>
<evidence type="ECO:0000259" key="7">
    <source>
        <dbReference type="Pfam" id="PF01182"/>
    </source>
</evidence>
<keyword evidence="5 6" id="KW-0378">Hydrolase</keyword>
<dbReference type="Pfam" id="PF01182">
    <property type="entry name" value="Glucosamine_iso"/>
    <property type="match status" value="1"/>
</dbReference>
<dbReference type="PANTHER" id="PTHR11054:SF0">
    <property type="entry name" value="6-PHOSPHOGLUCONOLACTONASE"/>
    <property type="match status" value="1"/>
</dbReference>
<evidence type="ECO:0000256" key="2">
    <source>
        <dbReference type="ARBA" id="ARBA00004961"/>
    </source>
</evidence>
<dbReference type="InterPro" id="IPR039104">
    <property type="entry name" value="6PGL"/>
</dbReference>
<dbReference type="Gene3D" id="3.40.50.1360">
    <property type="match status" value="1"/>
</dbReference>
<comment type="similarity">
    <text evidence="3 6">Belongs to the glucosamine/galactosamine-6-phosphate isomerase family. 6-phosphogluconolactonase subfamily.</text>
</comment>
<dbReference type="SUPFAM" id="SSF100950">
    <property type="entry name" value="NagB/RpiA/CoA transferase-like"/>
    <property type="match status" value="1"/>
</dbReference>
<comment type="pathway">
    <text evidence="2 6">Carbohydrate degradation; pentose phosphate pathway; D-ribulose 5-phosphate from D-glucose 6-phosphate (oxidative stage): step 2/3.</text>
</comment>
<organism evidence="8 9">
    <name type="scientific">Hondaea fermentalgiana</name>
    <dbReference type="NCBI Taxonomy" id="2315210"/>
    <lineage>
        <taxon>Eukaryota</taxon>
        <taxon>Sar</taxon>
        <taxon>Stramenopiles</taxon>
        <taxon>Bigyra</taxon>
        <taxon>Labyrinthulomycetes</taxon>
        <taxon>Thraustochytrida</taxon>
        <taxon>Thraustochytriidae</taxon>
        <taxon>Hondaea</taxon>
    </lineage>
</organism>
<gene>
    <name evidence="8" type="ORF">FCC1311_034732</name>
</gene>
<dbReference type="Proteomes" id="UP000241890">
    <property type="component" value="Unassembled WGS sequence"/>
</dbReference>
<comment type="caution">
    <text evidence="8">The sequence shown here is derived from an EMBL/GenBank/DDBJ whole genome shotgun (WGS) entry which is preliminary data.</text>
</comment>
<evidence type="ECO:0000256" key="3">
    <source>
        <dbReference type="ARBA" id="ARBA00010662"/>
    </source>
</evidence>
<dbReference type="GO" id="GO:0017057">
    <property type="term" value="F:6-phosphogluconolactonase activity"/>
    <property type="evidence" value="ECO:0007669"/>
    <property type="project" value="UniProtKB-UniRule"/>
</dbReference>
<dbReference type="UniPathway" id="UPA00115">
    <property type="reaction ID" value="UER00409"/>
</dbReference>
<dbReference type="FunFam" id="3.40.50.1360:FF:000005">
    <property type="entry name" value="6-phosphogluconolactonase"/>
    <property type="match status" value="1"/>
</dbReference>
<dbReference type="InterPro" id="IPR005900">
    <property type="entry name" value="6-phosphogluconolactonase_DevB"/>
</dbReference>